<sequence length="342" mass="39126">MKTLNDIRRQIDPCLQKNEAERQATLEEISKAKQLYLIPTLFLLLGLLSLSSGVFPLIGLLFFCAMVGFFIIDRFKVAPYRTNYRLNFKKKTFSTFIEALYPGIYYAPGNYVPSCLFDKSELFGSYDNYSGEDYFEGKTENGCSFKFSELSVTSTETTTDSEGHSDSTTTTVFSGLLFVLNRENRVQGRIQVLPDTAESNFGKVGKFFQKNIGAFFKGSSMVYMEGHPEFEKEFVVYSKHKEEVHRVLSPNLLQAIYDLRYKWKTRLSISFIGHEMYVALPTNKDFFDPDIQRSVLEDKLLQELYNELALCFSVVEDLSLEQQPNKGVGAKRSNAKDNPFLL</sequence>
<dbReference type="AlphaFoldDB" id="A0A6S6S7I6"/>
<reference evidence="2" key="1">
    <citation type="submission" date="2020-01" db="EMBL/GenBank/DDBJ databases">
        <authorList>
            <person name="Meier V. D."/>
            <person name="Meier V D."/>
        </authorList>
    </citation>
    <scope>NUCLEOTIDE SEQUENCE</scope>
    <source>
        <strain evidence="2">HLG_WM_MAG_10</strain>
    </source>
</reference>
<keyword evidence="1" id="KW-0812">Transmembrane</keyword>
<proteinExistence type="predicted"/>
<keyword evidence="1" id="KW-0472">Membrane</keyword>
<name>A0A6S6S7I6_9BACT</name>
<dbReference type="InterPro" id="IPR021484">
    <property type="entry name" value="DUF3137"/>
</dbReference>
<dbReference type="EMBL" id="CACVAQ010000053">
    <property type="protein sequence ID" value="CAA6800404.1"/>
    <property type="molecule type" value="Genomic_DNA"/>
</dbReference>
<keyword evidence="1" id="KW-1133">Transmembrane helix</keyword>
<evidence type="ECO:0000256" key="1">
    <source>
        <dbReference type="SAM" id="Phobius"/>
    </source>
</evidence>
<organism evidence="2">
    <name type="scientific">uncultured Aureispira sp</name>
    <dbReference type="NCBI Taxonomy" id="1331704"/>
    <lineage>
        <taxon>Bacteria</taxon>
        <taxon>Pseudomonadati</taxon>
        <taxon>Bacteroidota</taxon>
        <taxon>Saprospiria</taxon>
        <taxon>Saprospirales</taxon>
        <taxon>Saprospiraceae</taxon>
        <taxon>Aureispira</taxon>
        <taxon>environmental samples</taxon>
    </lineage>
</organism>
<dbReference type="Pfam" id="PF11335">
    <property type="entry name" value="DUF3137"/>
    <property type="match status" value="1"/>
</dbReference>
<feature type="transmembrane region" description="Helical" evidence="1">
    <location>
        <begin position="57"/>
        <end position="75"/>
    </location>
</feature>
<gene>
    <name evidence="2" type="ORF">HELGO_WM30300</name>
</gene>
<evidence type="ECO:0000313" key="2">
    <source>
        <dbReference type="EMBL" id="CAA6800404.1"/>
    </source>
</evidence>
<protein>
    <recommendedName>
        <fullName evidence="3">Galanin</fullName>
    </recommendedName>
</protein>
<evidence type="ECO:0008006" key="3">
    <source>
        <dbReference type="Google" id="ProtNLM"/>
    </source>
</evidence>
<accession>A0A6S6S7I6</accession>